<evidence type="ECO:0000313" key="2">
    <source>
        <dbReference type="Proteomes" id="UP000789570"/>
    </source>
</evidence>
<comment type="caution">
    <text evidence="1">The sequence shown here is derived from an EMBL/GenBank/DDBJ whole genome shotgun (WGS) entry which is preliminary data.</text>
</comment>
<proteinExistence type="predicted"/>
<evidence type="ECO:0000313" key="1">
    <source>
        <dbReference type="EMBL" id="CAG8766757.1"/>
    </source>
</evidence>
<dbReference type="AlphaFoldDB" id="A0A9N9J5L0"/>
<keyword evidence="2" id="KW-1185">Reference proteome</keyword>
<sequence length="40" mass="4565">DYMELVKGRLDSASESTLMTSIIKDILFSTKDTKKHTEMT</sequence>
<dbReference type="EMBL" id="CAJVPQ010025445">
    <property type="protein sequence ID" value="CAG8766757.1"/>
    <property type="molecule type" value="Genomic_DNA"/>
</dbReference>
<dbReference type="Proteomes" id="UP000789570">
    <property type="component" value="Unassembled WGS sequence"/>
</dbReference>
<protein>
    <submittedName>
        <fullName evidence="1">2494_t:CDS:1</fullName>
    </submittedName>
</protein>
<feature type="non-terminal residue" evidence="1">
    <location>
        <position position="1"/>
    </location>
</feature>
<gene>
    <name evidence="1" type="ORF">FCALED_LOCUS17269</name>
</gene>
<accession>A0A9N9J5L0</accession>
<organism evidence="1 2">
    <name type="scientific">Funneliformis caledonium</name>
    <dbReference type="NCBI Taxonomy" id="1117310"/>
    <lineage>
        <taxon>Eukaryota</taxon>
        <taxon>Fungi</taxon>
        <taxon>Fungi incertae sedis</taxon>
        <taxon>Mucoromycota</taxon>
        <taxon>Glomeromycotina</taxon>
        <taxon>Glomeromycetes</taxon>
        <taxon>Glomerales</taxon>
        <taxon>Glomeraceae</taxon>
        <taxon>Funneliformis</taxon>
    </lineage>
</organism>
<name>A0A9N9J5L0_9GLOM</name>
<reference evidence="1" key="1">
    <citation type="submission" date="2021-06" db="EMBL/GenBank/DDBJ databases">
        <authorList>
            <person name="Kallberg Y."/>
            <person name="Tangrot J."/>
            <person name="Rosling A."/>
        </authorList>
    </citation>
    <scope>NUCLEOTIDE SEQUENCE</scope>
    <source>
        <strain evidence="1">UK204</strain>
    </source>
</reference>